<accession>A0ABS0Z7C7</accession>
<dbReference type="NCBIfam" id="NF047847">
    <property type="entry name" value="SS_mature_LptM"/>
    <property type="match status" value="1"/>
</dbReference>
<evidence type="ECO:0000256" key="3">
    <source>
        <dbReference type="ARBA" id="ARBA00023136"/>
    </source>
</evidence>
<reference evidence="7 8" key="1">
    <citation type="submission" date="2020-12" db="EMBL/GenBank/DDBJ databases">
        <title>Comparative genome analysis of fungal antagonists Marinomonas ostreistagni 398 and M. spartinae 468.</title>
        <authorList>
            <person name="Fields J.L."/>
            <person name="Mavrodi O.V."/>
            <person name="Biber P.D."/>
            <person name="Indest K.J."/>
            <person name="Mavrodi D.V."/>
        </authorList>
    </citation>
    <scope>NUCLEOTIDE SEQUENCE [LARGE SCALE GENOMIC DNA]</scope>
    <source>
        <strain evidence="7 8">USM7</strain>
    </source>
</reference>
<keyword evidence="6 7" id="KW-0449">Lipoprotein</keyword>
<dbReference type="Pfam" id="PF13627">
    <property type="entry name" value="LptM_cons"/>
    <property type="match status" value="1"/>
</dbReference>
<evidence type="ECO:0000256" key="2">
    <source>
        <dbReference type="ARBA" id="ARBA00022729"/>
    </source>
</evidence>
<evidence type="ECO:0000256" key="4">
    <source>
        <dbReference type="ARBA" id="ARBA00023139"/>
    </source>
</evidence>
<dbReference type="InterPro" id="IPR032831">
    <property type="entry name" value="LptM_cons"/>
</dbReference>
<evidence type="ECO:0000256" key="1">
    <source>
        <dbReference type="ARBA" id="ARBA00004459"/>
    </source>
</evidence>
<gene>
    <name evidence="7" type="ORF">JHD44_01455</name>
</gene>
<sequence length="45" mass="4912">MVVTVSKLFLMFITTLVLVGCGNKGSLYLPDQTLPTETVTSSNEY</sequence>
<comment type="caution">
    <text evidence="7">The sequence shown here is derived from an EMBL/GenBank/DDBJ whole genome shotgun (WGS) entry which is preliminary data.</text>
</comment>
<evidence type="ECO:0000256" key="5">
    <source>
        <dbReference type="ARBA" id="ARBA00023237"/>
    </source>
</evidence>
<protein>
    <submittedName>
        <fullName evidence="7">Lipoprotein</fullName>
    </submittedName>
</protein>
<evidence type="ECO:0000313" key="7">
    <source>
        <dbReference type="EMBL" id="MBJ7549333.1"/>
    </source>
</evidence>
<dbReference type="Proteomes" id="UP000598488">
    <property type="component" value="Unassembled WGS sequence"/>
</dbReference>
<proteinExistence type="predicted"/>
<organism evidence="7 8">
    <name type="scientific">Marinomonas ostreistagni</name>
    <dbReference type="NCBI Taxonomy" id="359209"/>
    <lineage>
        <taxon>Bacteria</taxon>
        <taxon>Pseudomonadati</taxon>
        <taxon>Pseudomonadota</taxon>
        <taxon>Gammaproteobacteria</taxon>
        <taxon>Oceanospirillales</taxon>
        <taxon>Oceanospirillaceae</taxon>
        <taxon>Marinomonas</taxon>
    </lineage>
</organism>
<keyword evidence="2" id="KW-0732">Signal</keyword>
<comment type="subcellular location">
    <subcellularLocation>
        <location evidence="1">Cell outer membrane</location>
        <topology evidence="1">Lipid-anchor</topology>
    </subcellularLocation>
</comment>
<dbReference type="EMBL" id="JAEMUH010000001">
    <property type="protein sequence ID" value="MBJ7549333.1"/>
    <property type="molecule type" value="Genomic_DNA"/>
</dbReference>
<dbReference type="PROSITE" id="PS51257">
    <property type="entry name" value="PROKAR_LIPOPROTEIN"/>
    <property type="match status" value="1"/>
</dbReference>
<name>A0ABS0Z7C7_9GAMM</name>
<keyword evidence="8" id="KW-1185">Reference proteome</keyword>
<keyword evidence="5" id="KW-0998">Cell outer membrane</keyword>
<keyword evidence="4" id="KW-0564">Palmitate</keyword>
<keyword evidence="3" id="KW-0472">Membrane</keyword>
<evidence type="ECO:0000313" key="8">
    <source>
        <dbReference type="Proteomes" id="UP000598488"/>
    </source>
</evidence>
<dbReference type="RefSeq" id="WP_199460357.1">
    <property type="nucleotide sequence ID" value="NZ_JAEMUH010000001.1"/>
</dbReference>
<evidence type="ECO:0000256" key="6">
    <source>
        <dbReference type="ARBA" id="ARBA00023288"/>
    </source>
</evidence>